<protein>
    <submittedName>
        <fullName evidence="2">Uncharacterized protein</fullName>
    </submittedName>
</protein>
<dbReference type="EMBL" id="JAINUF010000004">
    <property type="protein sequence ID" value="KAJ8363689.1"/>
    <property type="molecule type" value="Genomic_DNA"/>
</dbReference>
<comment type="caution">
    <text evidence="2">The sequence shown here is derived from an EMBL/GenBank/DDBJ whole genome shotgun (WGS) entry which is preliminary data.</text>
</comment>
<dbReference type="AlphaFoldDB" id="A0A9Q1FPP9"/>
<accession>A0A9Q1FPP9</accession>
<sequence>MGRLRLYLDVPHREMKKSSGANREDGGVKRWPGSNRRTKNKENAAHQPKRPRAAWRSGDWNSIPLAVTAEGINGRQDVAVSAAECFSVIRLEGWHRARGTGSTLHIQGIDTGWTDCSRQSQQPPRIGGSDWQAYSSLPRAKRVWRRLITTLGPTFM</sequence>
<proteinExistence type="predicted"/>
<evidence type="ECO:0000256" key="1">
    <source>
        <dbReference type="SAM" id="MobiDB-lite"/>
    </source>
</evidence>
<gene>
    <name evidence="2" type="ORF">SKAU_G00125200</name>
</gene>
<reference evidence="2" key="1">
    <citation type="journal article" date="2023" name="Science">
        <title>Genome structures resolve the early diversification of teleost fishes.</title>
        <authorList>
            <person name="Parey E."/>
            <person name="Louis A."/>
            <person name="Montfort J."/>
            <person name="Bouchez O."/>
            <person name="Roques C."/>
            <person name="Iampietro C."/>
            <person name="Lluch J."/>
            <person name="Castinel A."/>
            <person name="Donnadieu C."/>
            <person name="Desvignes T."/>
            <person name="Floi Bucao C."/>
            <person name="Jouanno E."/>
            <person name="Wen M."/>
            <person name="Mejri S."/>
            <person name="Dirks R."/>
            <person name="Jansen H."/>
            <person name="Henkel C."/>
            <person name="Chen W.J."/>
            <person name="Zahm M."/>
            <person name="Cabau C."/>
            <person name="Klopp C."/>
            <person name="Thompson A.W."/>
            <person name="Robinson-Rechavi M."/>
            <person name="Braasch I."/>
            <person name="Lecointre G."/>
            <person name="Bobe J."/>
            <person name="Postlethwait J.H."/>
            <person name="Berthelot C."/>
            <person name="Roest Crollius H."/>
            <person name="Guiguen Y."/>
        </authorList>
    </citation>
    <scope>NUCLEOTIDE SEQUENCE</scope>
    <source>
        <strain evidence="2">WJC10195</strain>
    </source>
</reference>
<evidence type="ECO:0000313" key="3">
    <source>
        <dbReference type="Proteomes" id="UP001152622"/>
    </source>
</evidence>
<feature type="region of interest" description="Disordered" evidence="1">
    <location>
        <begin position="12"/>
        <end position="57"/>
    </location>
</feature>
<evidence type="ECO:0000313" key="2">
    <source>
        <dbReference type="EMBL" id="KAJ8363689.1"/>
    </source>
</evidence>
<keyword evidence="3" id="KW-1185">Reference proteome</keyword>
<name>A0A9Q1FPP9_SYNKA</name>
<organism evidence="2 3">
    <name type="scientific">Synaphobranchus kaupii</name>
    <name type="common">Kaup's arrowtooth eel</name>
    <dbReference type="NCBI Taxonomy" id="118154"/>
    <lineage>
        <taxon>Eukaryota</taxon>
        <taxon>Metazoa</taxon>
        <taxon>Chordata</taxon>
        <taxon>Craniata</taxon>
        <taxon>Vertebrata</taxon>
        <taxon>Euteleostomi</taxon>
        <taxon>Actinopterygii</taxon>
        <taxon>Neopterygii</taxon>
        <taxon>Teleostei</taxon>
        <taxon>Anguilliformes</taxon>
        <taxon>Synaphobranchidae</taxon>
        <taxon>Synaphobranchus</taxon>
    </lineage>
</organism>
<feature type="compositionally biased region" description="Basic and acidic residues" evidence="1">
    <location>
        <begin position="12"/>
        <end position="28"/>
    </location>
</feature>
<dbReference type="Proteomes" id="UP001152622">
    <property type="component" value="Chromosome 4"/>
</dbReference>